<proteinExistence type="predicted"/>
<gene>
    <name evidence="1" type="ORF">LFA_pA0195</name>
</gene>
<keyword evidence="2" id="KW-1185">Reference proteome</keyword>
<evidence type="ECO:0000313" key="2">
    <source>
        <dbReference type="Proteomes" id="UP000032430"/>
    </source>
</evidence>
<dbReference type="AlphaFoldDB" id="A0A098GA27"/>
<reference evidence="2" key="1">
    <citation type="submission" date="2014-09" db="EMBL/GenBank/DDBJ databases">
        <authorList>
            <person name="Gomez-Valero L."/>
        </authorList>
    </citation>
    <scope>NUCLEOTIDE SEQUENCE [LARGE SCALE GENOMIC DNA]</scope>
    <source>
        <strain evidence="2">ATCC700992</strain>
        <plasmid evidence="2">LLAP10_pA</plasmid>
    </source>
</reference>
<keyword evidence="1" id="KW-0614">Plasmid</keyword>
<evidence type="ECO:0000313" key="1">
    <source>
        <dbReference type="EMBL" id="CEG59293.1"/>
    </source>
</evidence>
<organism evidence="1 2">
    <name type="scientific">Legionella fallonii LLAP-10</name>
    <dbReference type="NCBI Taxonomy" id="1212491"/>
    <lineage>
        <taxon>Bacteria</taxon>
        <taxon>Pseudomonadati</taxon>
        <taxon>Pseudomonadota</taxon>
        <taxon>Gammaproteobacteria</taxon>
        <taxon>Legionellales</taxon>
        <taxon>Legionellaceae</taxon>
        <taxon>Legionella</taxon>
    </lineage>
</organism>
<protein>
    <submittedName>
        <fullName evidence="1">Uncharacterized protein</fullName>
    </submittedName>
</protein>
<accession>A0A098GA27</accession>
<dbReference type="EMBL" id="LN614828">
    <property type="protein sequence ID" value="CEG59293.1"/>
    <property type="molecule type" value="Genomic_DNA"/>
</dbReference>
<sequence length="101" mass="11514">MTLMKNDFLLLVSFLIGIKPLSTIQSDTFIKIFDSHPTETTLKELLHACLRENVSNYNLTMEQINSLLPLSDTIEKAVGLPNLDLVLEEAKMFQQLLNYTE</sequence>
<name>A0A098GA27_9GAMM</name>
<dbReference type="KEGG" id="lfa:LFA_pA0195"/>
<dbReference type="HOGENOM" id="CLU_2287973_0_0_6"/>
<geneLocation type="plasmid" evidence="2">
    <name>LLAP10_pA</name>
</geneLocation>
<dbReference type="Proteomes" id="UP000032430">
    <property type="component" value="Plasmid II"/>
</dbReference>